<sequence>METSVVMAAGFSQPNLSMQPRFLDWSQELRRVCGQRPNDVVAAVFCPLFLRRRSSLVKTSTARKPAKAASANVTCGTGELADYILQDKALKPRNLPIMSTRSHVEAGYPQRSTRAEIKKKMHMTYRCVMLSSGVGMKSSSPPAKKAYKE</sequence>
<proteinExistence type="predicted"/>
<evidence type="ECO:0000313" key="2">
    <source>
        <dbReference type="Proteomes" id="UP000317650"/>
    </source>
</evidence>
<organism evidence="1 2">
    <name type="scientific">Musa balbisiana</name>
    <name type="common">Banana</name>
    <dbReference type="NCBI Taxonomy" id="52838"/>
    <lineage>
        <taxon>Eukaryota</taxon>
        <taxon>Viridiplantae</taxon>
        <taxon>Streptophyta</taxon>
        <taxon>Embryophyta</taxon>
        <taxon>Tracheophyta</taxon>
        <taxon>Spermatophyta</taxon>
        <taxon>Magnoliopsida</taxon>
        <taxon>Liliopsida</taxon>
        <taxon>Zingiberales</taxon>
        <taxon>Musaceae</taxon>
        <taxon>Musa</taxon>
    </lineage>
</organism>
<accession>A0A4S8KAI9</accession>
<dbReference type="EMBL" id="PYDT01000001">
    <property type="protein sequence ID" value="THU72084.1"/>
    <property type="molecule type" value="Genomic_DNA"/>
</dbReference>
<comment type="caution">
    <text evidence="1">The sequence shown here is derived from an EMBL/GenBank/DDBJ whole genome shotgun (WGS) entry which is preliminary data.</text>
</comment>
<dbReference type="Proteomes" id="UP000317650">
    <property type="component" value="Chromosome 4"/>
</dbReference>
<evidence type="ECO:0000313" key="1">
    <source>
        <dbReference type="EMBL" id="THU72084.1"/>
    </source>
</evidence>
<protein>
    <submittedName>
        <fullName evidence="1">Uncharacterized protein</fullName>
    </submittedName>
</protein>
<gene>
    <name evidence="1" type="ORF">C4D60_Mb04t08370</name>
</gene>
<name>A0A4S8KAI9_MUSBA</name>
<keyword evidence="2" id="KW-1185">Reference proteome</keyword>
<reference evidence="1 2" key="1">
    <citation type="journal article" date="2019" name="Nat. Plants">
        <title>Genome sequencing of Musa balbisiana reveals subgenome evolution and function divergence in polyploid bananas.</title>
        <authorList>
            <person name="Yao X."/>
        </authorList>
    </citation>
    <scope>NUCLEOTIDE SEQUENCE [LARGE SCALE GENOMIC DNA]</scope>
    <source>
        <strain evidence="2">cv. DH-PKW</strain>
        <tissue evidence="1">Leaves</tissue>
    </source>
</reference>
<dbReference type="AlphaFoldDB" id="A0A4S8KAI9"/>